<dbReference type="PANTHER" id="PTHR38600:SF1">
    <property type="entry name" value="TRANSCRIPTIONAL REGULATORY PROTEIN"/>
    <property type="match status" value="1"/>
</dbReference>
<comment type="caution">
    <text evidence="2">The sequence shown here is derived from an EMBL/GenBank/DDBJ whole genome shotgun (WGS) entry which is preliminary data.</text>
</comment>
<sequence length="116" mass="13443">MSNINDYETGFCKTGDNLLRLADSLSHPLRLKILGILFENRQYVSELARTVNISRPLLYMHLRKLEAAELIKGNHEISSDGKVMKYYEILKFDLQITPEILCRLSKSITEKQDNEK</sequence>
<dbReference type="OrthoDB" id="9799175at2"/>
<dbReference type="EMBL" id="MZGX01000032">
    <property type="protein sequence ID" value="OPX42207.1"/>
    <property type="molecule type" value="Genomic_DNA"/>
</dbReference>
<dbReference type="Gene3D" id="1.10.10.10">
    <property type="entry name" value="Winged helix-like DNA-binding domain superfamily/Winged helix DNA-binding domain"/>
    <property type="match status" value="1"/>
</dbReference>
<dbReference type="CDD" id="cd00090">
    <property type="entry name" value="HTH_ARSR"/>
    <property type="match status" value="1"/>
</dbReference>
<dbReference type="InterPro" id="IPR036388">
    <property type="entry name" value="WH-like_DNA-bd_sf"/>
</dbReference>
<gene>
    <name evidence="2" type="ORF">CLHUN_38570</name>
</gene>
<dbReference type="GO" id="GO:0003700">
    <property type="term" value="F:DNA-binding transcription factor activity"/>
    <property type="evidence" value="ECO:0007669"/>
    <property type="project" value="InterPro"/>
</dbReference>
<proteinExistence type="predicted"/>
<evidence type="ECO:0000313" key="2">
    <source>
        <dbReference type="EMBL" id="OPX42207.1"/>
    </source>
</evidence>
<dbReference type="InterPro" id="IPR036390">
    <property type="entry name" value="WH_DNA-bd_sf"/>
</dbReference>
<keyword evidence="3" id="KW-1185">Reference proteome</keyword>
<evidence type="ECO:0000313" key="3">
    <source>
        <dbReference type="Proteomes" id="UP000191554"/>
    </source>
</evidence>
<accession>A0A1V4SG07</accession>
<dbReference type="PANTHER" id="PTHR38600">
    <property type="entry name" value="TRANSCRIPTIONAL REGULATORY PROTEIN"/>
    <property type="match status" value="1"/>
</dbReference>
<dbReference type="Proteomes" id="UP000191554">
    <property type="component" value="Unassembled WGS sequence"/>
</dbReference>
<feature type="domain" description="HTH arsR-type" evidence="1">
    <location>
        <begin position="20"/>
        <end position="92"/>
    </location>
</feature>
<evidence type="ECO:0000259" key="1">
    <source>
        <dbReference type="SMART" id="SM00418"/>
    </source>
</evidence>
<dbReference type="AlphaFoldDB" id="A0A1V4SG07"/>
<reference evidence="2 3" key="1">
    <citation type="submission" date="2017-03" db="EMBL/GenBank/DDBJ databases">
        <title>Genome sequence of Clostridium hungatei DSM 14427.</title>
        <authorList>
            <person name="Poehlein A."/>
            <person name="Daniel R."/>
        </authorList>
    </citation>
    <scope>NUCLEOTIDE SEQUENCE [LARGE SCALE GENOMIC DNA]</scope>
    <source>
        <strain evidence="2 3">DSM 14427</strain>
    </source>
</reference>
<organism evidence="2 3">
    <name type="scientific">Ruminiclostridium hungatei</name>
    <name type="common">Clostridium hungatei</name>
    <dbReference type="NCBI Taxonomy" id="48256"/>
    <lineage>
        <taxon>Bacteria</taxon>
        <taxon>Bacillati</taxon>
        <taxon>Bacillota</taxon>
        <taxon>Clostridia</taxon>
        <taxon>Eubacteriales</taxon>
        <taxon>Oscillospiraceae</taxon>
        <taxon>Ruminiclostridium</taxon>
    </lineage>
</organism>
<dbReference type="Pfam" id="PF01022">
    <property type="entry name" value="HTH_5"/>
    <property type="match status" value="1"/>
</dbReference>
<dbReference type="STRING" id="48256.CLHUN_38570"/>
<protein>
    <submittedName>
        <fullName evidence="2">Bacterial regulatory protein, arsR family</fullName>
    </submittedName>
</protein>
<dbReference type="SMART" id="SM00418">
    <property type="entry name" value="HTH_ARSR"/>
    <property type="match status" value="1"/>
</dbReference>
<dbReference type="InterPro" id="IPR001845">
    <property type="entry name" value="HTH_ArsR_DNA-bd_dom"/>
</dbReference>
<dbReference type="SUPFAM" id="SSF46785">
    <property type="entry name" value="Winged helix' DNA-binding domain"/>
    <property type="match status" value="1"/>
</dbReference>
<dbReference type="InterPro" id="IPR011991">
    <property type="entry name" value="ArsR-like_HTH"/>
</dbReference>
<name>A0A1V4SG07_RUMHU</name>
<dbReference type="RefSeq" id="WP_080066286.1">
    <property type="nucleotide sequence ID" value="NZ_MZGX01000032.1"/>
</dbReference>